<dbReference type="AlphaFoldDB" id="E9J993"/>
<feature type="non-terminal residue" evidence="1">
    <location>
        <position position="127"/>
    </location>
</feature>
<sequence length="127" mass="14629">MLSNLIMREMICVKILEFASSMRLNRYVGIRRNSSFNFLKKAMSYIKYSSGYIVALKALSGLFTSLPKNRPKSSFCILRLGRSTENEIGEWEVERRSIEGPNIGPLSQIRRANLAYQHKIVCRVKTH</sequence>
<evidence type="ECO:0000313" key="1">
    <source>
        <dbReference type="EMBL" id="EFZ10610.1"/>
    </source>
</evidence>
<accession>E9J993</accession>
<dbReference type="EMBL" id="GL769212">
    <property type="protein sequence ID" value="EFZ10610.1"/>
    <property type="molecule type" value="Genomic_DNA"/>
</dbReference>
<organism>
    <name type="scientific">Solenopsis invicta</name>
    <name type="common">Red imported fire ant</name>
    <name type="synonym">Solenopsis wagneri</name>
    <dbReference type="NCBI Taxonomy" id="13686"/>
    <lineage>
        <taxon>Eukaryota</taxon>
        <taxon>Metazoa</taxon>
        <taxon>Ecdysozoa</taxon>
        <taxon>Arthropoda</taxon>
        <taxon>Hexapoda</taxon>
        <taxon>Insecta</taxon>
        <taxon>Pterygota</taxon>
        <taxon>Neoptera</taxon>
        <taxon>Endopterygota</taxon>
        <taxon>Hymenoptera</taxon>
        <taxon>Apocrita</taxon>
        <taxon>Aculeata</taxon>
        <taxon>Formicoidea</taxon>
        <taxon>Formicidae</taxon>
        <taxon>Myrmicinae</taxon>
        <taxon>Solenopsis</taxon>
    </lineage>
</organism>
<protein>
    <submittedName>
        <fullName evidence="1">Uncharacterized protein</fullName>
    </submittedName>
</protein>
<dbReference type="HOGENOM" id="CLU_1973275_0_0_1"/>
<proteinExistence type="predicted"/>
<gene>
    <name evidence="1" type="ORF">SINV_01584</name>
</gene>
<name>E9J993_SOLIN</name>
<reference evidence="1" key="1">
    <citation type="journal article" date="2011" name="Proc. Natl. Acad. Sci. U.S.A.">
        <title>The genome of the fire ant Solenopsis invicta.</title>
        <authorList>
            <person name="Wurm Y."/>
            <person name="Wang J."/>
            <person name="Riba-Grognuz O."/>
            <person name="Corona M."/>
            <person name="Nygaard S."/>
            <person name="Hunt B.G."/>
            <person name="Ingram K.K."/>
            <person name="Falquet L."/>
            <person name="Nipitwattanaphon M."/>
            <person name="Gotzek D."/>
            <person name="Dijkstra M.B."/>
            <person name="Oettler J."/>
            <person name="Comtesse F."/>
            <person name="Shih C.J."/>
            <person name="Wu W.J."/>
            <person name="Yang C.C."/>
            <person name="Thomas J."/>
            <person name="Beaudoing E."/>
            <person name="Pradervand S."/>
            <person name="Flegel V."/>
            <person name="Cook E.D."/>
            <person name="Fabbretti R."/>
            <person name="Stockinger H."/>
            <person name="Long L."/>
            <person name="Farmerie W.G."/>
            <person name="Oakey J."/>
            <person name="Boomsma J.J."/>
            <person name="Pamilo P."/>
            <person name="Yi S.V."/>
            <person name="Heinze J."/>
            <person name="Goodisman M.A."/>
            <person name="Farinelli L."/>
            <person name="Harshman K."/>
            <person name="Hulo N."/>
            <person name="Cerutti L."/>
            <person name="Xenarios I."/>
            <person name="Shoemaker D."/>
            <person name="Keller L."/>
        </authorList>
    </citation>
    <scope>NUCLEOTIDE SEQUENCE [LARGE SCALE GENOMIC DNA]</scope>
</reference>